<evidence type="ECO:0000313" key="1">
    <source>
        <dbReference type="EMBL" id="KAH0939520.1"/>
    </source>
</evidence>
<reference evidence="1 2" key="1">
    <citation type="submission" date="2021-05" db="EMBL/GenBank/DDBJ databases">
        <title>Genome Assembly of Synthetic Allotetraploid Brassica napus Reveals Homoeologous Exchanges between Subgenomes.</title>
        <authorList>
            <person name="Davis J.T."/>
        </authorList>
    </citation>
    <scope>NUCLEOTIDE SEQUENCE [LARGE SCALE GENOMIC DNA]</scope>
    <source>
        <strain evidence="2">cv. Da-Ae</strain>
        <tissue evidence="1">Seedling</tissue>
    </source>
</reference>
<protein>
    <recommendedName>
        <fullName evidence="3">RNase H type-1 domain-containing protein</fullName>
    </recommendedName>
</protein>
<evidence type="ECO:0000313" key="2">
    <source>
        <dbReference type="Proteomes" id="UP000824890"/>
    </source>
</evidence>
<gene>
    <name evidence="1" type="ORF">HID58_006981</name>
</gene>
<dbReference type="Proteomes" id="UP000824890">
    <property type="component" value="Unassembled WGS sequence"/>
</dbReference>
<dbReference type="EMBL" id="JAGKQM010000002">
    <property type="protein sequence ID" value="KAH0939520.1"/>
    <property type="molecule type" value="Genomic_DNA"/>
</dbReference>
<keyword evidence="2" id="KW-1185">Reference proteome</keyword>
<accession>A0ABQ8EFW2</accession>
<name>A0ABQ8EFW2_BRANA</name>
<organism evidence="1 2">
    <name type="scientific">Brassica napus</name>
    <name type="common">Rape</name>
    <dbReference type="NCBI Taxonomy" id="3708"/>
    <lineage>
        <taxon>Eukaryota</taxon>
        <taxon>Viridiplantae</taxon>
        <taxon>Streptophyta</taxon>
        <taxon>Embryophyta</taxon>
        <taxon>Tracheophyta</taxon>
        <taxon>Spermatophyta</taxon>
        <taxon>Magnoliopsida</taxon>
        <taxon>eudicotyledons</taxon>
        <taxon>Gunneridae</taxon>
        <taxon>Pentapetalae</taxon>
        <taxon>rosids</taxon>
        <taxon>malvids</taxon>
        <taxon>Brassicales</taxon>
        <taxon>Brassicaceae</taxon>
        <taxon>Brassiceae</taxon>
        <taxon>Brassica</taxon>
    </lineage>
</organism>
<proteinExistence type="predicted"/>
<sequence>MYVMTSQGASDNVDNASEEAPLWNYIDKARIPELELIYLELKTKNKIFVSVRDIICIPWLDPSLHVVCTAPKVIFEASSVEVRQTLLEPNGFCRLLPLSQRILTLLHHFEEWSIFHVSGPKNRVATAIAESVVSGARTQSYVASGGPRWLDQMIQQERGV</sequence>
<comment type="caution">
    <text evidence="1">The sequence shown here is derived from an EMBL/GenBank/DDBJ whole genome shotgun (WGS) entry which is preliminary data.</text>
</comment>
<evidence type="ECO:0008006" key="3">
    <source>
        <dbReference type="Google" id="ProtNLM"/>
    </source>
</evidence>